<dbReference type="EnsemblPlants" id="AET1Gv20166700.3">
    <property type="protein sequence ID" value="AET1Gv20166700.3"/>
    <property type="gene ID" value="AET1Gv20166700"/>
</dbReference>
<accession>A0A452XUB7</accession>
<keyword evidence="2" id="KW-1185">Reference proteome</keyword>
<evidence type="ECO:0000313" key="1">
    <source>
        <dbReference type="EnsemblPlants" id="AET1Gv20166700.3"/>
    </source>
</evidence>
<sequence length="121" mass="14127">MVHKFLNQCNIPWVHLIWESYYQNSLPPGENAQCSFWWKDCLKLLDTYKLHSSCTPGSVEAFEQYQEMLGLLQNFPILDQNDTWRFPSGVTSYAVSNTYIILMGEFHTIPAISWLWKANCS</sequence>
<reference evidence="1" key="5">
    <citation type="journal article" date="2021" name="G3 (Bethesda)">
        <title>Aegilops tauschii genome assembly Aet v5.0 features greater sequence contiguity and improved annotation.</title>
        <authorList>
            <person name="Wang L."/>
            <person name="Zhu T."/>
            <person name="Rodriguez J.C."/>
            <person name="Deal K.R."/>
            <person name="Dubcovsky J."/>
            <person name="McGuire P.E."/>
            <person name="Lux T."/>
            <person name="Spannagl M."/>
            <person name="Mayer K.F.X."/>
            <person name="Baldrich P."/>
            <person name="Meyers B.C."/>
            <person name="Huo N."/>
            <person name="Gu Y.Q."/>
            <person name="Zhou H."/>
            <person name="Devos K.M."/>
            <person name="Bennetzen J.L."/>
            <person name="Unver T."/>
            <person name="Budak H."/>
            <person name="Gulick P.J."/>
            <person name="Galiba G."/>
            <person name="Kalapos B."/>
            <person name="Nelson D.R."/>
            <person name="Li P."/>
            <person name="You F.M."/>
            <person name="Luo M.C."/>
            <person name="Dvorak J."/>
        </authorList>
    </citation>
    <scope>NUCLEOTIDE SEQUENCE [LARGE SCALE GENOMIC DNA]</scope>
    <source>
        <strain evidence="1">cv. AL8/78</strain>
    </source>
</reference>
<evidence type="ECO:0000313" key="2">
    <source>
        <dbReference type="Proteomes" id="UP000015105"/>
    </source>
</evidence>
<organism evidence="1 2">
    <name type="scientific">Aegilops tauschii subsp. strangulata</name>
    <name type="common">Goatgrass</name>
    <dbReference type="NCBI Taxonomy" id="200361"/>
    <lineage>
        <taxon>Eukaryota</taxon>
        <taxon>Viridiplantae</taxon>
        <taxon>Streptophyta</taxon>
        <taxon>Embryophyta</taxon>
        <taxon>Tracheophyta</taxon>
        <taxon>Spermatophyta</taxon>
        <taxon>Magnoliopsida</taxon>
        <taxon>Liliopsida</taxon>
        <taxon>Poales</taxon>
        <taxon>Poaceae</taxon>
        <taxon>BOP clade</taxon>
        <taxon>Pooideae</taxon>
        <taxon>Triticodae</taxon>
        <taxon>Triticeae</taxon>
        <taxon>Triticinae</taxon>
        <taxon>Aegilops</taxon>
    </lineage>
</organism>
<dbReference type="AlphaFoldDB" id="A0A452XUB7"/>
<name>A0A452XUB7_AEGTS</name>
<dbReference type="Gramene" id="AET1Gv20166700.3">
    <property type="protein sequence ID" value="AET1Gv20166700.3"/>
    <property type="gene ID" value="AET1Gv20166700"/>
</dbReference>
<reference evidence="2" key="2">
    <citation type="journal article" date="2017" name="Nat. Plants">
        <title>The Aegilops tauschii genome reveals multiple impacts of transposons.</title>
        <authorList>
            <person name="Zhao G."/>
            <person name="Zou C."/>
            <person name="Li K."/>
            <person name="Wang K."/>
            <person name="Li T."/>
            <person name="Gao L."/>
            <person name="Zhang X."/>
            <person name="Wang H."/>
            <person name="Yang Z."/>
            <person name="Liu X."/>
            <person name="Jiang W."/>
            <person name="Mao L."/>
            <person name="Kong X."/>
            <person name="Jiao Y."/>
            <person name="Jia J."/>
        </authorList>
    </citation>
    <scope>NUCLEOTIDE SEQUENCE [LARGE SCALE GENOMIC DNA]</scope>
    <source>
        <strain evidence="2">cv. AL8/78</strain>
    </source>
</reference>
<protein>
    <submittedName>
        <fullName evidence="1">Uncharacterized protein</fullName>
    </submittedName>
</protein>
<dbReference type="Gramene" id="AET1Gv20166700.2">
    <property type="protein sequence ID" value="AET1Gv20166700.2"/>
    <property type="gene ID" value="AET1Gv20166700"/>
</dbReference>
<reference evidence="1" key="3">
    <citation type="journal article" date="2017" name="Nature">
        <title>Genome sequence of the progenitor of the wheat D genome Aegilops tauschii.</title>
        <authorList>
            <person name="Luo M.C."/>
            <person name="Gu Y.Q."/>
            <person name="Puiu D."/>
            <person name="Wang H."/>
            <person name="Twardziok S.O."/>
            <person name="Deal K.R."/>
            <person name="Huo N."/>
            <person name="Zhu T."/>
            <person name="Wang L."/>
            <person name="Wang Y."/>
            <person name="McGuire P.E."/>
            <person name="Liu S."/>
            <person name="Long H."/>
            <person name="Ramasamy R.K."/>
            <person name="Rodriguez J.C."/>
            <person name="Van S.L."/>
            <person name="Yuan L."/>
            <person name="Wang Z."/>
            <person name="Xia Z."/>
            <person name="Xiao L."/>
            <person name="Anderson O.D."/>
            <person name="Ouyang S."/>
            <person name="Liang Y."/>
            <person name="Zimin A.V."/>
            <person name="Pertea G."/>
            <person name="Qi P."/>
            <person name="Bennetzen J.L."/>
            <person name="Dai X."/>
            <person name="Dawson M.W."/>
            <person name="Muller H.G."/>
            <person name="Kugler K."/>
            <person name="Rivarola-Duarte L."/>
            <person name="Spannagl M."/>
            <person name="Mayer K.F.X."/>
            <person name="Lu F.H."/>
            <person name="Bevan M.W."/>
            <person name="Leroy P."/>
            <person name="Li P."/>
            <person name="You F.M."/>
            <person name="Sun Q."/>
            <person name="Liu Z."/>
            <person name="Lyons E."/>
            <person name="Wicker T."/>
            <person name="Salzberg S.L."/>
            <person name="Devos K.M."/>
            <person name="Dvorak J."/>
        </authorList>
    </citation>
    <scope>NUCLEOTIDE SEQUENCE [LARGE SCALE GENOMIC DNA]</scope>
    <source>
        <strain evidence="1">cv. AL8/78</strain>
    </source>
</reference>
<reference evidence="1" key="4">
    <citation type="submission" date="2019-03" db="UniProtKB">
        <authorList>
            <consortium name="EnsemblPlants"/>
        </authorList>
    </citation>
    <scope>IDENTIFICATION</scope>
</reference>
<reference evidence="2" key="1">
    <citation type="journal article" date="2014" name="Science">
        <title>Ancient hybridizations among the ancestral genomes of bread wheat.</title>
        <authorList>
            <consortium name="International Wheat Genome Sequencing Consortium,"/>
            <person name="Marcussen T."/>
            <person name="Sandve S.R."/>
            <person name="Heier L."/>
            <person name="Spannagl M."/>
            <person name="Pfeifer M."/>
            <person name="Jakobsen K.S."/>
            <person name="Wulff B.B."/>
            <person name="Steuernagel B."/>
            <person name="Mayer K.F."/>
            <person name="Olsen O.A."/>
        </authorList>
    </citation>
    <scope>NUCLEOTIDE SEQUENCE [LARGE SCALE GENOMIC DNA]</scope>
    <source>
        <strain evidence="2">cv. AL8/78</strain>
    </source>
</reference>
<dbReference type="EnsemblPlants" id="AET1Gv20166700.2">
    <property type="protein sequence ID" value="AET1Gv20166700.2"/>
    <property type="gene ID" value="AET1Gv20166700"/>
</dbReference>
<proteinExistence type="predicted"/>
<dbReference type="Proteomes" id="UP000015105">
    <property type="component" value="Chromosome 1D"/>
</dbReference>